<feature type="non-terminal residue" evidence="1">
    <location>
        <position position="82"/>
    </location>
</feature>
<comment type="caution">
    <text evidence="1">The sequence shown here is derived from an EMBL/GenBank/DDBJ whole genome shotgun (WGS) entry which is preliminary data.</text>
</comment>
<keyword evidence="2" id="KW-1185">Reference proteome</keyword>
<evidence type="ECO:0000313" key="1">
    <source>
        <dbReference type="EMBL" id="MCD9643261.1"/>
    </source>
</evidence>
<accession>A0ABS8VA87</accession>
<protein>
    <submittedName>
        <fullName evidence="1">Uncharacterized protein</fullName>
    </submittedName>
</protein>
<dbReference type="Proteomes" id="UP000823775">
    <property type="component" value="Unassembled WGS sequence"/>
</dbReference>
<reference evidence="1 2" key="1">
    <citation type="journal article" date="2021" name="BMC Genomics">
        <title>Datura genome reveals duplications of psychoactive alkaloid biosynthetic genes and high mutation rate following tissue culture.</title>
        <authorList>
            <person name="Rajewski A."/>
            <person name="Carter-House D."/>
            <person name="Stajich J."/>
            <person name="Litt A."/>
        </authorList>
    </citation>
    <scope>NUCLEOTIDE SEQUENCE [LARGE SCALE GENOMIC DNA]</scope>
    <source>
        <strain evidence="1">AR-01</strain>
    </source>
</reference>
<organism evidence="1 2">
    <name type="scientific">Datura stramonium</name>
    <name type="common">Jimsonweed</name>
    <name type="synonym">Common thornapple</name>
    <dbReference type="NCBI Taxonomy" id="4076"/>
    <lineage>
        <taxon>Eukaryota</taxon>
        <taxon>Viridiplantae</taxon>
        <taxon>Streptophyta</taxon>
        <taxon>Embryophyta</taxon>
        <taxon>Tracheophyta</taxon>
        <taxon>Spermatophyta</taxon>
        <taxon>Magnoliopsida</taxon>
        <taxon>eudicotyledons</taxon>
        <taxon>Gunneridae</taxon>
        <taxon>Pentapetalae</taxon>
        <taxon>asterids</taxon>
        <taxon>lamiids</taxon>
        <taxon>Solanales</taxon>
        <taxon>Solanaceae</taxon>
        <taxon>Solanoideae</taxon>
        <taxon>Datureae</taxon>
        <taxon>Datura</taxon>
    </lineage>
</organism>
<evidence type="ECO:0000313" key="2">
    <source>
        <dbReference type="Proteomes" id="UP000823775"/>
    </source>
</evidence>
<proteinExistence type="predicted"/>
<gene>
    <name evidence="1" type="ORF">HAX54_030559</name>
</gene>
<feature type="non-terminal residue" evidence="1">
    <location>
        <position position="1"/>
    </location>
</feature>
<dbReference type="EMBL" id="JACEIK010003838">
    <property type="protein sequence ID" value="MCD9643261.1"/>
    <property type="molecule type" value="Genomic_DNA"/>
</dbReference>
<name>A0ABS8VA87_DATST</name>
<sequence length="82" mass="9383">AMASHANKGKEVATSSKGFKRLRRFGAKAMEEHGLEWFNAHKENKYVSFNAHKENNYVSENWIDEGHLALEFPIIHDRVEAG</sequence>